<feature type="transmembrane region" description="Helical" evidence="1">
    <location>
        <begin position="263"/>
        <end position="286"/>
    </location>
</feature>
<dbReference type="RefSeq" id="WP_098006178.1">
    <property type="nucleotide sequence ID" value="NZ_NUJB01000036.1"/>
</dbReference>
<accession>A0A9X6SU91</accession>
<dbReference type="EMBL" id="NVMX01000061">
    <property type="protein sequence ID" value="PDZ95261.1"/>
    <property type="molecule type" value="Genomic_DNA"/>
</dbReference>
<evidence type="ECO:0000313" key="3">
    <source>
        <dbReference type="Proteomes" id="UP000219922"/>
    </source>
</evidence>
<evidence type="ECO:0008006" key="4">
    <source>
        <dbReference type="Google" id="ProtNLM"/>
    </source>
</evidence>
<feature type="transmembrane region" description="Helical" evidence="1">
    <location>
        <begin position="339"/>
        <end position="362"/>
    </location>
</feature>
<feature type="transmembrane region" description="Helical" evidence="1">
    <location>
        <begin position="307"/>
        <end position="327"/>
    </location>
</feature>
<feature type="transmembrane region" description="Helical" evidence="1">
    <location>
        <begin position="449"/>
        <end position="469"/>
    </location>
</feature>
<reference evidence="2 3" key="1">
    <citation type="submission" date="2017-09" db="EMBL/GenBank/DDBJ databases">
        <title>Large-scale bioinformatics analysis of Bacillus genomes uncovers conserved roles of natural products in bacterial physiology.</title>
        <authorList>
            <consortium name="Agbiome Team Llc"/>
            <person name="Bleich R.M."/>
            <person name="Grubbs K.J."/>
            <person name="Santa Maria K.C."/>
            <person name="Allen S.E."/>
            <person name="Farag S."/>
            <person name="Shank E.A."/>
            <person name="Bowers A."/>
        </authorList>
    </citation>
    <scope>NUCLEOTIDE SEQUENCE [LARGE SCALE GENOMIC DNA]</scope>
    <source>
        <strain evidence="2 3">AFS092789</strain>
    </source>
</reference>
<feature type="transmembrane region" description="Helical" evidence="1">
    <location>
        <begin position="408"/>
        <end position="429"/>
    </location>
</feature>
<dbReference type="AlphaFoldDB" id="A0A9X6SU91"/>
<feature type="transmembrane region" description="Helical" evidence="1">
    <location>
        <begin position="227"/>
        <end position="251"/>
    </location>
</feature>
<name>A0A9X6SU91_BACCE</name>
<evidence type="ECO:0000313" key="2">
    <source>
        <dbReference type="EMBL" id="PDZ95261.1"/>
    </source>
</evidence>
<feature type="transmembrane region" description="Helical" evidence="1">
    <location>
        <begin position="481"/>
        <end position="504"/>
    </location>
</feature>
<keyword evidence="1" id="KW-1133">Transmembrane helix</keyword>
<protein>
    <recommendedName>
        <fullName evidence="4">Zinc ribbon domain-containing protein</fullName>
    </recommendedName>
</protein>
<sequence>MHCRSCGEAVLPLGQYCGNCGDDALSKKMNFQLEGKAFPYCNGCGTHNEKGSIHCIGCGNSLVQYTQKSNDSILKKVAESANNQRTKLPKASSFSLDSLNTKDILQTLKLKSILISFSIAFVSTLIFFFVLSFSAKKDIVSFLQEGVRGDFAAIFFGNIDSVVPDFYNKMLGAPFLLLQSLGAKFYMSIGTDGASLYTPIFGLGILIAFVFYLTGKGIRKGTQVSSLPGHIVNSLVVGVLFSICSLVLSFFTKDSVTVDGISSSYGISSISAMWNSFVIGTVFSLIGSLSQQGKEGQKWLPTMTKEAWRTHLIFLAGILIVTIISLFNTNGAPSATSLIPYYVGYIFMLLQWIMVPFGSFAFNVQNMPSSFGLNISSDISMGSFKKIEGKTMTGDINFTQSILSEFSFLHTIMLIALVGLVLYVAFIGYRHASKLQLSTQLAAIKSSLLFGIVFSFIMACWMHFVRMGLTVSSKTTSHDAFLLAPNFLKTLFIAFILISVFHYAGSYWRLHKNGIKW</sequence>
<gene>
    <name evidence="2" type="ORF">CON36_29335</name>
</gene>
<evidence type="ECO:0000256" key="1">
    <source>
        <dbReference type="SAM" id="Phobius"/>
    </source>
</evidence>
<keyword evidence="1" id="KW-0472">Membrane</keyword>
<keyword evidence="1" id="KW-0812">Transmembrane</keyword>
<proteinExistence type="predicted"/>
<feature type="transmembrane region" description="Helical" evidence="1">
    <location>
        <begin position="196"/>
        <end position="215"/>
    </location>
</feature>
<feature type="transmembrane region" description="Helical" evidence="1">
    <location>
        <begin position="112"/>
        <end position="133"/>
    </location>
</feature>
<dbReference type="Proteomes" id="UP000219922">
    <property type="component" value="Unassembled WGS sequence"/>
</dbReference>
<comment type="caution">
    <text evidence="2">The sequence shown here is derived from an EMBL/GenBank/DDBJ whole genome shotgun (WGS) entry which is preliminary data.</text>
</comment>
<organism evidence="2 3">
    <name type="scientific">Bacillus cereus</name>
    <dbReference type="NCBI Taxonomy" id="1396"/>
    <lineage>
        <taxon>Bacteria</taxon>
        <taxon>Bacillati</taxon>
        <taxon>Bacillota</taxon>
        <taxon>Bacilli</taxon>
        <taxon>Bacillales</taxon>
        <taxon>Bacillaceae</taxon>
        <taxon>Bacillus</taxon>
        <taxon>Bacillus cereus group</taxon>
    </lineage>
</organism>